<dbReference type="PROSITE" id="PS50157">
    <property type="entry name" value="ZINC_FINGER_C2H2_2"/>
    <property type="match status" value="6"/>
</dbReference>
<proteinExistence type="predicted"/>
<dbReference type="SUPFAM" id="SSF57667">
    <property type="entry name" value="beta-beta-alpha zinc fingers"/>
    <property type="match status" value="3"/>
</dbReference>
<keyword evidence="5" id="KW-0862">Zinc</keyword>
<evidence type="ECO:0000256" key="1">
    <source>
        <dbReference type="ARBA" id="ARBA00004123"/>
    </source>
</evidence>
<evidence type="ECO:0000259" key="8">
    <source>
        <dbReference type="PROSITE" id="PS50157"/>
    </source>
</evidence>
<feature type="domain" description="C2H2-type" evidence="8">
    <location>
        <begin position="40"/>
        <end position="67"/>
    </location>
</feature>
<dbReference type="Pfam" id="PF13912">
    <property type="entry name" value="zf-C2H2_6"/>
    <property type="match status" value="1"/>
</dbReference>
<feature type="domain" description="C2H2-type" evidence="8">
    <location>
        <begin position="68"/>
        <end position="95"/>
    </location>
</feature>
<feature type="domain" description="C2H2-type" evidence="8">
    <location>
        <begin position="155"/>
        <end position="178"/>
    </location>
</feature>
<dbReference type="PANTHER" id="PTHR23226:SF416">
    <property type="entry name" value="FI01424P"/>
    <property type="match status" value="1"/>
</dbReference>
<reference evidence="9" key="1">
    <citation type="journal article" date="2023" name="IScience">
        <title>Live-bearing cockroach genome reveals convergent evolutionary mechanisms linked to viviparity in insects and beyond.</title>
        <authorList>
            <person name="Fouks B."/>
            <person name="Harrison M.C."/>
            <person name="Mikhailova A.A."/>
            <person name="Marchal E."/>
            <person name="English S."/>
            <person name="Carruthers M."/>
            <person name="Jennings E.C."/>
            <person name="Chiamaka E.L."/>
            <person name="Frigard R.A."/>
            <person name="Pippel M."/>
            <person name="Attardo G.M."/>
            <person name="Benoit J.B."/>
            <person name="Bornberg-Bauer E."/>
            <person name="Tobe S.S."/>
        </authorList>
    </citation>
    <scope>NUCLEOTIDE SEQUENCE</scope>
    <source>
        <strain evidence="9">Stay&amp;Tobe</strain>
    </source>
</reference>
<evidence type="ECO:0000256" key="7">
    <source>
        <dbReference type="PROSITE-ProRule" id="PRU00042"/>
    </source>
</evidence>
<keyword evidence="10" id="KW-1185">Reference proteome</keyword>
<reference evidence="9" key="2">
    <citation type="submission" date="2023-05" db="EMBL/GenBank/DDBJ databases">
        <authorList>
            <person name="Fouks B."/>
        </authorList>
    </citation>
    <scope>NUCLEOTIDE SEQUENCE</scope>
    <source>
        <strain evidence="9">Stay&amp;Tobe</strain>
        <tissue evidence="9">Testes</tissue>
    </source>
</reference>
<dbReference type="FunFam" id="3.30.160.60:FF:000176">
    <property type="entry name" value="zinc finger protein 70"/>
    <property type="match status" value="1"/>
</dbReference>
<keyword evidence="6" id="KW-0539">Nucleus</keyword>
<evidence type="ECO:0000256" key="6">
    <source>
        <dbReference type="ARBA" id="ARBA00023242"/>
    </source>
</evidence>
<dbReference type="GO" id="GO:0008270">
    <property type="term" value="F:zinc ion binding"/>
    <property type="evidence" value="ECO:0007669"/>
    <property type="project" value="UniProtKB-KW"/>
</dbReference>
<keyword evidence="3" id="KW-0677">Repeat</keyword>
<feature type="domain" description="C2H2-type" evidence="8">
    <location>
        <begin position="12"/>
        <end position="39"/>
    </location>
</feature>
<dbReference type="Pfam" id="PF00096">
    <property type="entry name" value="zf-C2H2"/>
    <property type="match status" value="3"/>
</dbReference>
<dbReference type="GO" id="GO:0000981">
    <property type="term" value="F:DNA-binding transcription factor activity, RNA polymerase II-specific"/>
    <property type="evidence" value="ECO:0007669"/>
    <property type="project" value="TreeGrafter"/>
</dbReference>
<dbReference type="FunFam" id="3.30.160.60:FF:000340">
    <property type="entry name" value="zinc finger protein 473 isoform X1"/>
    <property type="match status" value="1"/>
</dbReference>
<comment type="subcellular location">
    <subcellularLocation>
        <location evidence="1">Nucleus</location>
    </subcellularLocation>
</comment>
<dbReference type="Gene3D" id="3.30.160.60">
    <property type="entry name" value="Classic Zinc Finger"/>
    <property type="match status" value="5"/>
</dbReference>
<dbReference type="AlphaFoldDB" id="A0AAD7ZBK8"/>
<dbReference type="PANTHER" id="PTHR23226">
    <property type="entry name" value="ZINC FINGER AND SCAN DOMAIN-CONTAINING"/>
    <property type="match status" value="1"/>
</dbReference>
<keyword evidence="2" id="KW-0479">Metal-binding</keyword>
<dbReference type="GO" id="GO:0005634">
    <property type="term" value="C:nucleus"/>
    <property type="evidence" value="ECO:0007669"/>
    <property type="project" value="UniProtKB-SubCell"/>
</dbReference>
<dbReference type="SMART" id="SM00355">
    <property type="entry name" value="ZnF_C2H2"/>
    <property type="match status" value="6"/>
</dbReference>
<evidence type="ECO:0000256" key="4">
    <source>
        <dbReference type="ARBA" id="ARBA00022771"/>
    </source>
</evidence>
<evidence type="ECO:0000313" key="9">
    <source>
        <dbReference type="EMBL" id="KAJ9577506.1"/>
    </source>
</evidence>
<name>A0AAD7ZBK8_DIPPU</name>
<dbReference type="EMBL" id="JASPKZ010009355">
    <property type="protein sequence ID" value="KAJ9577506.1"/>
    <property type="molecule type" value="Genomic_DNA"/>
</dbReference>
<feature type="domain" description="C2H2-type" evidence="8">
    <location>
        <begin position="124"/>
        <end position="152"/>
    </location>
</feature>
<keyword evidence="4 7" id="KW-0863">Zinc-finger</keyword>
<dbReference type="Proteomes" id="UP001233999">
    <property type="component" value="Unassembled WGS sequence"/>
</dbReference>
<organism evidence="9 10">
    <name type="scientific">Diploptera punctata</name>
    <name type="common">Pacific beetle cockroach</name>
    <dbReference type="NCBI Taxonomy" id="6984"/>
    <lineage>
        <taxon>Eukaryota</taxon>
        <taxon>Metazoa</taxon>
        <taxon>Ecdysozoa</taxon>
        <taxon>Arthropoda</taxon>
        <taxon>Hexapoda</taxon>
        <taxon>Insecta</taxon>
        <taxon>Pterygota</taxon>
        <taxon>Neoptera</taxon>
        <taxon>Polyneoptera</taxon>
        <taxon>Dictyoptera</taxon>
        <taxon>Blattodea</taxon>
        <taxon>Blaberoidea</taxon>
        <taxon>Blaberidae</taxon>
        <taxon>Diplopterinae</taxon>
        <taxon>Diploptera</taxon>
    </lineage>
</organism>
<feature type="non-terminal residue" evidence="9">
    <location>
        <position position="535"/>
    </location>
</feature>
<evidence type="ECO:0000313" key="10">
    <source>
        <dbReference type="Proteomes" id="UP001233999"/>
    </source>
</evidence>
<accession>A0AAD7ZBK8</accession>
<comment type="caution">
    <text evidence="9">The sequence shown here is derived from an EMBL/GenBank/DDBJ whole genome shotgun (WGS) entry which is preliminary data.</text>
</comment>
<dbReference type="GO" id="GO:0000978">
    <property type="term" value="F:RNA polymerase II cis-regulatory region sequence-specific DNA binding"/>
    <property type="evidence" value="ECO:0007669"/>
    <property type="project" value="TreeGrafter"/>
</dbReference>
<sequence>YLKRDGKTLKLWECGICAKEFRHQYTLMRHLPTHTDERNFKCETCGKAFRQMSTLSQHRAIHSDARPYVCELCKKTFNRVSTLISHRKTHSEHKPHKCQMCGKGFHQKGNLRNHIFTHTNERPYKCELCGKGFNQMSNLMCHKVQAHTHGDKSRYICNLCHKEFPRRFALRSHEEYKHGIKYRGGERRQELDPETFREIVSRKQRKRDEKNLRIVHLPNEKGSSTGVIIDPINTKAMQTAKQAGQTPFALLKPAKGIPVLVKVMAAPNNKQVDSTTAEDLKSAGKITVSPSFNNTNNGNPIKAVQIKVPVVATVIQKVGPDGQLTIQVEPPESEDELQELSPVNLLAAAVNMVHRDGSTENENSENSLDHDPAPGLLELASTGEIQFVRPAADGNYEVLSQEEAAQMMQQPGQTIEIVSDGQDMQEAEEEVSEEVNQSNLSALVEVIRSAGFHVTENQKQIVITNGGEELSFGGNVAEQHIVYGDAEQVLVMLNEEGDPIQMVMEDEGAPVQYVIQEASEVVTTSEHGIQVATHT</sequence>
<dbReference type="FunFam" id="3.30.160.60:FF:000702">
    <property type="entry name" value="Transcription factor E4F1 isoform 1"/>
    <property type="match status" value="1"/>
</dbReference>
<gene>
    <name evidence="9" type="ORF">L9F63_005879</name>
</gene>
<dbReference type="FunFam" id="3.30.160.60:FF:000478">
    <property type="entry name" value="Zinc finger protein 133"/>
    <property type="match status" value="1"/>
</dbReference>
<protein>
    <recommendedName>
        <fullName evidence="8">C2H2-type domain-containing protein</fullName>
    </recommendedName>
</protein>
<dbReference type="PROSITE" id="PS00028">
    <property type="entry name" value="ZINC_FINGER_C2H2_1"/>
    <property type="match status" value="6"/>
</dbReference>
<dbReference type="InterPro" id="IPR013087">
    <property type="entry name" value="Znf_C2H2_type"/>
</dbReference>
<evidence type="ECO:0000256" key="5">
    <source>
        <dbReference type="ARBA" id="ARBA00022833"/>
    </source>
</evidence>
<feature type="domain" description="C2H2-type" evidence="8">
    <location>
        <begin position="96"/>
        <end position="123"/>
    </location>
</feature>
<dbReference type="InterPro" id="IPR036236">
    <property type="entry name" value="Znf_C2H2_sf"/>
</dbReference>
<evidence type="ECO:0000256" key="2">
    <source>
        <dbReference type="ARBA" id="ARBA00022723"/>
    </source>
</evidence>
<evidence type="ECO:0000256" key="3">
    <source>
        <dbReference type="ARBA" id="ARBA00022737"/>
    </source>
</evidence>